<dbReference type="SUPFAM" id="SSF52540">
    <property type="entry name" value="P-loop containing nucleoside triphosphate hydrolases"/>
    <property type="match status" value="1"/>
</dbReference>
<keyword evidence="1" id="KW-0677">Repeat</keyword>
<dbReference type="InterPro" id="IPR032675">
    <property type="entry name" value="LRR_dom_sf"/>
</dbReference>
<dbReference type="STRING" id="71139.A0A059A2U7"/>
<proteinExistence type="predicted"/>
<dbReference type="Pfam" id="PF23559">
    <property type="entry name" value="WHD_DRP"/>
    <property type="match status" value="1"/>
</dbReference>
<dbReference type="GO" id="GO:0006952">
    <property type="term" value="P:defense response"/>
    <property type="evidence" value="ECO:0007669"/>
    <property type="project" value="UniProtKB-KW"/>
</dbReference>
<evidence type="ECO:0000256" key="1">
    <source>
        <dbReference type="ARBA" id="ARBA00022737"/>
    </source>
</evidence>
<dbReference type="InterPro" id="IPR036388">
    <property type="entry name" value="WH-like_DNA-bd_sf"/>
</dbReference>
<sequence length="405" mass="46273">MTTRNFEVACMMGTHPTHNLKGLSHEDSMVLFKKCAFDEKEREPCPKLLEIGKHIVEKSHGVPLLVKTLGCLLYTKHEEWYWAHIRDSETWNLAKVEKDIVPILKLSYDYLPSNLKCCFAALSLLRKDDEFDSTELAYYWMALGLISSTREKQALEDVIVENIKELWNRSLIQEVMQFGSLFTFKMHDLVHYLASVVAKKDYSIVGVDTAEISKGVRHVSFSSFSFEGISNSDGVPPFLRKPTSKRLLAITFGCKVVEIVTREFVRTCLSKCKQLRILHLPNGNLPKNMNRLVSLRYLLVTTKQNSLQESGIQYLENLRFLDIDGCENLQVLFEGTCQLTRLEHLGIENCGRPISFFDCSNLSFLPQGVRSLTALKELRGLWRTEQEMSTYNGRGLAQNCSHSSN</sequence>
<dbReference type="PANTHER" id="PTHR36766">
    <property type="entry name" value="PLANT BROAD-SPECTRUM MILDEW RESISTANCE PROTEIN RPW8"/>
    <property type="match status" value="1"/>
</dbReference>
<evidence type="ECO:0000259" key="3">
    <source>
        <dbReference type="Pfam" id="PF23559"/>
    </source>
</evidence>
<dbReference type="InterPro" id="IPR027417">
    <property type="entry name" value="P-loop_NTPase"/>
</dbReference>
<evidence type="ECO:0000313" key="4">
    <source>
        <dbReference type="EMBL" id="KCW48059.1"/>
    </source>
</evidence>
<organism evidence="4">
    <name type="scientific">Eucalyptus grandis</name>
    <name type="common">Flooded gum</name>
    <dbReference type="NCBI Taxonomy" id="71139"/>
    <lineage>
        <taxon>Eukaryota</taxon>
        <taxon>Viridiplantae</taxon>
        <taxon>Streptophyta</taxon>
        <taxon>Embryophyta</taxon>
        <taxon>Tracheophyta</taxon>
        <taxon>Spermatophyta</taxon>
        <taxon>Magnoliopsida</taxon>
        <taxon>eudicotyledons</taxon>
        <taxon>Gunneridae</taxon>
        <taxon>Pentapetalae</taxon>
        <taxon>rosids</taxon>
        <taxon>malvids</taxon>
        <taxon>Myrtales</taxon>
        <taxon>Myrtaceae</taxon>
        <taxon>Myrtoideae</taxon>
        <taxon>Eucalypteae</taxon>
        <taxon>Eucalyptus</taxon>
    </lineage>
</organism>
<dbReference type="SUPFAM" id="SSF52047">
    <property type="entry name" value="RNI-like"/>
    <property type="match status" value="1"/>
</dbReference>
<dbReference type="InterPro" id="IPR042197">
    <property type="entry name" value="Apaf_helical"/>
</dbReference>
<dbReference type="Gramene" id="KCW48059">
    <property type="protein sequence ID" value="KCW48059"/>
    <property type="gene ID" value="EUGRSUZ_K01807"/>
</dbReference>
<dbReference type="EMBL" id="KK198763">
    <property type="protein sequence ID" value="KCW48059.1"/>
    <property type="molecule type" value="Genomic_DNA"/>
</dbReference>
<reference evidence="4" key="1">
    <citation type="submission" date="2013-07" db="EMBL/GenBank/DDBJ databases">
        <title>The genome of Eucalyptus grandis.</title>
        <authorList>
            <person name="Schmutz J."/>
            <person name="Hayes R."/>
            <person name="Myburg A."/>
            <person name="Tuskan G."/>
            <person name="Grattapaglia D."/>
            <person name="Rokhsar D.S."/>
        </authorList>
    </citation>
    <scope>NUCLEOTIDE SEQUENCE</scope>
    <source>
        <tissue evidence="4">Leaf extractions</tissue>
    </source>
</reference>
<keyword evidence="2" id="KW-0611">Plant defense</keyword>
<feature type="domain" description="Disease resistance protein winged helix" evidence="3">
    <location>
        <begin position="127"/>
        <end position="194"/>
    </location>
</feature>
<dbReference type="InParanoid" id="A0A059A2U7"/>
<dbReference type="InterPro" id="IPR058922">
    <property type="entry name" value="WHD_DRP"/>
</dbReference>
<name>A0A059A2U7_EUCGR</name>
<dbReference type="Gene3D" id="1.10.10.10">
    <property type="entry name" value="Winged helix-like DNA-binding domain superfamily/Winged helix DNA-binding domain"/>
    <property type="match status" value="1"/>
</dbReference>
<evidence type="ECO:0000256" key="2">
    <source>
        <dbReference type="ARBA" id="ARBA00022821"/>
    </source>
</evidence>
<gene>
    <name evidence="4" type="ORF">EUGRSUZ_K01807</name>
</gene>
<dbReference type="eggNOG" id="KOG4658">
    <property type="taxonomic scope" value="Eukaryota"/>
</dbReference>
<accession>A0A059A2U7</accession>
<dbReference type="AlphaFoldDB" id="A0A059A2U7"/>
<protein>
    <recommendedName>
        <fullName evidence="3">Disease resistance protein winged helix domain-containing protein</fullName>
    </recommendedName>
</protein>
<dbReference type="Gene3D" id="3.80.10.10">
    <property type="entry name" value="Ribonuclease Inhibitor"/>
    <property type="match status" value="1"/>
</dbReference>
<dbReference type="Gene3D" id="1.10.8.430">
    <property type="entry name" value="Helical domain of apoptotic protease-activating factors"/>
    <property type="match status" value="1"/>
</dbReference>
<dbReference type="GO" id="GO:0043531">
    <property type="term" value="F:ADP binding"/>
    <property type="evidence" value="ECO:0007669"/>
    <property type="project" value="InterPro"/>
</dbReference>
<dbReference type="PANTHER" id="PTHR36766:SF67">
    <property type="entry name" value="DISEASE RESISTANCE PROTEIN RGA3"/>
    <property type="match status" value="1"/>
</dbReference>